<evidence type="ECO:0000313" key="3">
    <source>
        <dbReference type="WBParaSite" id="SPAL_0000486200.1"/>
    </source>
</evidence>
<proteinExistence type="predicted"/>
<keyword evidence="2" id="KW-1185">Reference proteome</keyword>
<keyword evidence="1" id="KW-0812">Transmembrane</keyword>
<keyword evidence="1" id="KW-1133">Transmembrane helix</keyword>
<reference evidence="3" key="1">
    <citation type="submission" date="2017-02" db="UniProtKB">
        <authorList>
            <consortium name="WormBaseParasite"/>
        </authorList>
    </citation>
    <scope>IDENTIFICATION</scope>
</reference>
<evidence type="ECO:0000313" key="2">
    <source>
        <dbReference type="Proteomes" id="UP000046392"/>
    </source>
</evidence>
<feature type="transmembrane region" description="Helical" evidence="1">
    <location>
        <begin position="32"/>
        <end position="53"/>
    </location>
</feature>
<dbReference type="WBParaSite" id="SPAL_0000486200.1">
    <property type="protein sequence ID" value="SPAL_0000486200.1"/>
    <property type="gene ID" value="SPAL_0000486200"/>
</dbReference>
<dbReference type="Proteomes" id="UP000046392">
    <property type="component" value="Unplaced"/>
</dbReference>
<sequence>MLSIIYLEHEFNFLCFATPRAMLYYYFCTQRYIIIFISLYLIIMFILLFSRILTFSFLQKIYSELLYYQTYFKNVNSFDGLRNLIHV</sequence>
<dbReference type="AlphaFoldDB" id="A0A0N5BFV0"/>
<evidence type="ECO:0000256" key="1">
    <source>
        <dbReference type="SAM" id="Phobius"/>
    </source>
</evidence>
<accession>A0A0N5BFV0</accession>
<name>A0A0N5BFV0_STREA</name>
<organism evidence="2 3">
    <name type="scientific">Strongyloides papillosus</name>
    <name type="common">Intestinal threadworm</name>
    <dbReference type="NCBI Taxonomy" id="174720"/>
    <lineage>
        <taxon>Eukaryota</taxon>
        <taxon>Metazoa</taxon>
        <taxon>Ecdysozoa</taxon>
        <taxon>Nematoda</taxon>
        <taxon>Chromadorea</taxon>
        <taxon>Rhabditida</taxon>
        <taxon>Tylenchina</taxon>
        <taxon>Panagrolaimomorpha</taxon>
        <taxon>Strongyloidoidea</taxon>
        <taxon>Strongyloididae</taxon>
        <taxon>Strongyloides</taxon>
    </lineage>
</organism>
<keyword evidence="1" id="KW-0472">Membrane</keyword>
<protein>
    <submittedName>
        <fullName evidence="3">G_PROTEIN_RECEP_F1_2 domain-containing protein</fullName>
    </submittedName>
</protein>